<protein>
    <recommendedName>
        <fullName evidence="4">Glycosyltransferase</fullName>
    </recommendedName>
</protein>
<proteinExistence type="predicted"/>
<organism evidence="3">
    <name type="scientific">Pyramimonas obovata</name>
    <dbReference type="NCBI Taxonomy" id="1411642"/>
    <lineage>
        <taxon>Eukaryota</taxon>
        <taxon>Viridiplantae</taxon>
        <taxon>Chlorophyta</taxon>
        <taxon>Pyramimonadophyceae</taxon>
        <taxon>Pyramimonadales</taxon>
        <taxon>Pyramimonadaceae</taxon>
        <taxon>Pyramimonas</taxon>
        <taxon>Pyramimonas incertae sedis</taxon>
    </lineage>
</organism>
<gene>
    <name evidence="3" type="ORF">POBO1169_LOCUS10770</name>
</gene>
<accession>A0A7S0R9K3</accession>
<feature type="chain" id="PRO_5030849967" description="Glycosyltransferase" evidence="2">
    <location>
        <begin position="23"/>
        <end position="437"/>
    </location>
</feature>
<dbReference type="EMBL" id="HBFA01021089">
    <property type="protein sequence ID" value="CAD8671165.1"/>
    <property type="molecule type" value="Transcribed_RNA"/>
</dbReference>
<evidence type="ECO:0000256" key="2">
    <source>
        <dbReference type="SAM" id="SignalP"/>
    </source>
</evidence>
<keyword evidence="2" id="KW-0732">Signal</keyword>
<evidence type="ECO:0008006" key="4">
    <source>
        <dbReference type="Google" id="ProtNLM"/>
    </source>
</evidence>
<sequence length="437" mass="50157">MVNRRNVLGVLVSFLCCAPCRAGFTDTFRVPSVTLFSKSGESKPIQPKTDLRDESRQLCENNGIQRFNYSHVDVVVVMVAPVCVTQQTIKLLRFNFNFRRLYYIVKHKQFCPYLESIDENVICLDENEVIPGVSYSALKAAGEGIIEFQGINNRIGWYLQQYLKLGVALHLPDLSEHYLIWDADNIPIKPFRMFTDSGKVHFCANPSASRSYGYPKYYKEVSGLELIHPTYKGKTYNFVCGYMMFYRPYVREFLEYMDNYMIENKIIKTRQGFPWNLHEVANKLMSINAMFSEYDSYGSYVLAQHPESLKMDYGISYVRNPETHAKKNKDTAEFVDMRCCLSQKRICELGKSAAETPHGLRKPTEGSRHHYLIWEEHKFRYRTKNYCIDPLPDALQKAIDEVGDGVAPDEVSAAKRAAKRAPGASRRALLNASSPVP</sequence>
<dbReference type="AlphaFoldDB" id="A0A7S0R9K3"/>
<evidence type="ECO:0000313" key="3">
    <source>
        <dbReference type="EMBL" id="CAD8671165.1"/>
    </source>
</evidence>
<evidence type="ECO:0000256" key="1">
    <source>
        <dbReference type="SAM" id="MobiDB-lite"/>
    </source>
</evidence>
<feature type="region of interest" description="Disordered" evidence="1">
    <location>
        <begin position="413"/>
        <end position="437"/>
    </location>
</feature>
<reference evidence="3" key="1">
    <citation type="submission" date="2021-01" db="EMBL/GenBank/DDBJ databases">
        <authorList>
            <person name="Corre E."/>
            <person name="Pelletier E."/>
            <person name="Niang G."/>
            <person name="Scheremetjew M."/>
            <person name="Finn R."/>
            <person name="Kale V."/>
            <person name="Holt S."/>
            <person name="Cochrane G."/>
            <person name="Meng A."/>
            <person name="Brown T."/>
            <person name="Cohen L."/>
        </authorList>
    </citation>
    <scope>NUCLEOTIDE SEQUENCE</scope>
    <source>
        <strain evidence="3">CCMP722</strain>
    </source>
</reference>
<name>A0A7S0R9K3_9CHLO</name>
<feature type="signal peptide" evidence="2">
    <location>
        <begin position="1"/>
        <end position="22"/>
    </location>
</feature>